<feature type="chain" id="PRO_5019299699" evidence="1">
    <location>
        <begin position="31"/>
        <end position="158"/>
    </location>
</feature>
<name>A0A428W090_AMYBA</name>
<dbReference type="OrthoDB" id="2863790at2"/>
<protein>
    <submittedName>
        <fullName evidence="2">DUF2690 domain-containing protein</fullName>
    </submittedName>
</protein>
<dbReference type="EMBL" id="QHHU01000085">
    <property type="protein sequence ID" value="RSM36476.1"/>
    <property type="molecule type" value="Genomic_DNA"/>
</dbReference>
<evidence type="ECO:0000313" key="2">
    <source>
        <dbReference type="EMBL" id="RSM36476.1"/>
    </source>
</evidence>
<gene>
    <name evidence="2" type="ORF">DMA12_40350</name>
</gene>
<dbReference type="InterPro" id="IPR021224">
    <property type="entry name" value="DUF2690"/>
</dbReference>
<keyword evidence="3" id="KW-1185">Reference proteome</keyword>
<evidence type="ECO:0000313" key="3">
    <source>
        <dbReference type="Proteomes" id="UP000286716"/>
    </source>
</evidence>
<dbReference type="RefSeq" id="WP_020640498.1">
    <property type="nucleotide sequence ID" value="NZ_QHHU01000085.1"/>
</dbReference>
<feature type="signal peptide" evidence="1">
    <location>
        <begin position="1"/>
        <end position="30"/>
    </location>
</feature>
<dbReference type="Pfam" id="PF10901">
    <property type="entry name" value="DUF2690"/>
    <property type="match status" value="1"/>
</dbReference>
<dbReference type="AlphaFoldDB" id="A0A428W090"/>
<accession>A0A428W090</accession>
<evidence type="ECO:0000256" key="1">
    <source>
        <dbReference type="SAM" id="SignalP"/>
    </source>
</evidence>
<proteinExistence type="predicted"/>
<sequence>MTVRTGVTRAAIGLLTAGLLPLTLAVPAEATNYAYDGKDPIATGCANDATTKALSHLNSGGDWSEAYVELRYSLKCHTAWARLSNAYGPDPGNFTGGYALIHRNSDLKQYRCDLVDADEHTSCYTAMVYDKDPITSSAYGLDHDWKLRHWVDAWTSPY</sequence>
<organism evidence="2 3">
    <name type="scientific">Amycolatopsis balhimycina DSM 5908</name>
    <dbReference type="NCBI Taxonomy" id="1081091"/>
    <lineage>
        <taxon>Bacteria</taxon>
        <taxon>Bacillati</taxon>
        <taxon>Actinomycetota</taxon>
        <taxon>Actinomycetes</taxon>
        <taxon>Pseudonocardiales</taxon>
        <taxon>Pseudonocardiaceae</taxon>
        <taxon>Amycolatopsis</taxon>
    </lineage>
</organism>
<keyword evidence="1" id="KW-0732">Signal</keyword>
<reference evidence="2 3" key="1">
    <citation type="submission" date="2018-05" db="EMBL/GenBank/DDBJ databases">
        <title>Evolution of GPA BGCs.</title>
        <authorList>
            <person name="Waglechner N."/>
            <person name="Wright G.D."/>
        </authorList>
    </citation>
    <scope>NUCLEOTIDE SEQUENCE [LARGE SCALE GENOMIC DNA]</scope>
    <source>
        <strain evidence="2 3">DSM 5908</strain>
    </source>
</reference>
<comment type="caution">
    <text evidence="2">The sequence shown here is derived from an EMBL/GenBank/DDBJ whole genome shotgun (WGS) entry which is preliminary data.</text>
</comment>
<dbReference type="Proteomes" id="UP000286716">
    <property type="component" value="Unassembled WGS sequence"/>
</dbReference>